<comment type="caution">
    <text evidence="1">The sequence shown here is derived from an EMBL/GenBank/DDBJ whole genome shotgun (WGS) entry which is preliminary data.</text>
</comment>
<evidence type="ECO:0000313" key="1">
    <source>
        <dbReference type="EMBL" id="MBB3146743.1"/>
    </source>
</evidence>
<evidence type="ECO:0000313" key="2">
    <source>
        <dbReference type="Proteomes" id="UP000554520"/>
    </source>
</evidence>
<name>A0A839UA52_9HYPH</name>
<dbReference type="Proteomes" id="UP000554520">
    <property type="component" value="Unassembled WGS sequence"/>
</dbReference>
<proteinExistence type="predicted"/>
<dbReference type="AlphaFoldDB" id="A0A839UA52"/>
<sequence length="111" mass="11748">MNIGPNSLADAESMIDAIGTRPAREALEIRRFCDEWYGYHVRSLANTSIEAGVADSAFGTPWQRQLGSALSCPGSLISRSLATATGHRGKVAGPVECSVFGVRPKETTVPG</sequence>
<organism evidence="1 2">
    <name type="scientific">Phyllobacterium trifolii</name>
    <dbReference type="NCBI Taxonomy" id="300193"/>
    <lineage>
        <taxon>Bacteria</taxon>
        <taxon>Pseudomonadati</taxon>
        <taxon>Pseudomonadota</taxon>
        <taxon>Alphaproteobacteria</taxon>
        <taxon>Hyphomicrobiales</taxon>
        <taxon>Phyllobacteriaceae</taxon>
        <taxon>Phyllobacterium</taxon>
    </lineage>
</organism>
<gene>
    <name evidence="1" type="ORF">FHS21_003159</name>
</gene>
<keyword evidence="2" id="KW-1185">Reference proteome</keyword>
<dbReference type="RefSeq" id="WP_183662540.1">
    <property type="nucleotide sequence ID" value="NZ_JACHXN010000009.1"/>
</dbReference>
<reference evidence="1 2" key="1">
    <citation type="submission" date="2020-08" db="EMBL/GenBank/DDBJ databases">
        <title>Genomic Encyclopedia of Type Strains, Phase III (KMG-III): the genomes of soil and plant-associated and newly described type strains.</title>
        <authorList>
            <person name="Whitman W."/>
        </authorList>
    </citation>
    <scope>NUCLEOTIDE SEQUENCE [LARGE SCALE GENOMIC DNA]</scope>
    <source>
        <strain evidence="1 2">CECT 7015</strain>
    </source>
</reference>
<dbReference type="EMBL" id="JACHXN010000009">
    <property type="protein sequence ID" value="MBB3146743.1"/>
    <property type="molecule type" value="Genomic_DNA"/>
</dbReference>
<accession>A0A839UA52</accession>
<protein>
    <submittedName>
        <fullName evidence="1">Uncharacterized protein</fullName>
    </submittedName>
</protein>